<keyword evidence="6 8" id="KW-1133">Transmembrane helix</keyword>
<comment type="caution">
    <text evidence="9">The sequence shown here is derived from an EMBL/GenBank/DDBJ whole genome shotgun (WGS) entry which is preliminary data.</text>
</comment>
<feature type="transmembrane region" description="Helical" evidence="8">
    <location>
        <begin position="167"/>
        <end position="185"/>
    </location>
</feature>
<keyword evidence="5 8" id="KW-0812">Transmembrane</keyword>
<dbReference type="Proteomes" id="UP001152561">
    <property type="component" value="Unassembled WGS sequence"/>
</dbReference>
<feature type="transmembrane region" description="Helical" evidence="8">
    <location>
        <begin position="238"/>
        <end position="267"/>
    </location>
</feature>
<dbReference type="GO" id="GO:0046964">
    <property type="term" value="F:3'-phosphoadenosine 5'-phosphosulfate transmembrane transporter activity"/>
    <property type="evidence" value="ECO:0007669"/>
    <property type="project" value="TreeGrafter"/>
</dbReference>
<name>A0A9Q1N5Z2_9SOLA</name>
<dbReference type="Pfam" id="PF08449">
    <property type="entry name" value="UAA"/>
    <property type="match status" value="1"/>
</dbReference>
<dbReference type="InterPro" id="IPR013657">
    <property type="entry name" value="SCL35B1-4/HUT1"/>
</dbReference>
<evidence type="ECO:0000256" key="5">
    <source>
        <dbReference type="ARBA" id="ARBA00022692"/>
    </source>
</evidence>
<dbReference type="PANTHER" id="PTHR10778">
    <property type="entry name" value="SOLUTE CARRIER FAMILY 35 MEMBER B"/>
    <property type="match status" value="1"/>
</dbReference>
<dbReference type="GO" id="GO:0006826">
    <property type="term" value="P:iron ion transport"/>
    <property type="evidence" value="ECO:0007669"/>
    <property type="project" value="UniProtKB-KW"/>
</dbReference>
<feature type="transmembrane region" description="Helical" evidence="8">
    <location>
        <begin position="21"/>
        <end position="41"/>
    </location>
</feature>
<feature type="transmembrane region" description="Helical" evidence="8">
    <location>
        <begin position="53"/>
        <end position="75"/>
    </location>
</feature>
<evidence type="ECO:0000256" key="7">
    <source>
        <dbReference type="ARBA" id="ARBA00023136"/>
    </source>
</evidence>
<proteinExistence type="inferred from homology"/>
<keyword evidence="7 8" id="KW-0472">Membrane</keyword>
<comment type="subcellular location">
    <subcellularLocation>
        <location evidence="1">Membrane</location>
        <topology evidence="1">Multi-pass membrane protein</topology>
    </subcellularLocation>
</comment>
<accession>A0A9Q1N5Z2</accession>
<evidence type="ECO:0000313" key="10">
    <source>
        <dbReference type="Proteomes" id="UP001152561"/>
    </source>
</evidence>
<reference evidence="10" key="1">
    <citation type="journal article" date="2023" name="Proc. Natl. Acad. Sci. U.S.A.">
        <title>Genomic and structural basis for evolution of tropane alkaloid biosynthesis.</title>
        <authorList>
            <person name="Wanga Y.-J."/>
            <person name="Taina T."/>
            <person name="Yua J.-Y."/>
            <person name="Lia J."/>
            <person name="Xua B."/>
            <person name="Chenc J."/>
            <person name="D'Auriad J.C."/>
            <person name="Huanga J.-P."/>
            <person name="Huanga S.-X."/>
        </authorList>
    </citation>
    <scope>NUCLEOTIDE SEQUENCE [LARGE SCALE GENOMIC DNA]</scope>
    <source>
        <strain evidence="10">cv. KIB-2019</strain>
    </source>
</reference>
<protein>
    <submittedName>
        <fullName evidence="9">Uncharacterized protein</fullName>
    </submittedName>
</protein>
<dbReference type="EMBL" id="JAJAGQ010000001">
    <property type="protein sequence ID" value="KAJ8573264.1"/>
    <property type="molecule type" value="Genomic_DNA"/>
</dbReference>
<keyword evidence="4" id="KW-0050">Antiport</keyword>
<evidence type="ECO:0000256" key="6">
    <source>
        <dbReference type="ARBA" id="ARBA00022989"/>
    </source>
</evidence>
<feature type="transmembrane region" description="Helical" evidence="8">
    <location>
        <begin position="205"/>
        <end position="226"/>
    </location>
</feature>
<evidence type="ECO:0000256" key="3">
    <source>
        <dbReference type="ARBA" id="ARBA00022448"/>
    </source>
</evidence>
<dbReference type="GO" id="GO:0000139">
    <property type="term" value="C:Golgi membrane"/>
    <property type="evidence" value="ECO:0007669"/>
    <property type="project" value="TreeGrafter"/>
</dbReference>
<dbReference type="PANTHER" id="PTHR10778:SF43">
    <property type="entry name" value="UDP-GALACTOSE_UDP-GLUCOSE TRANSPORTER 4-LIKE"/>
    <property type="match status" value="1"/>
</dbReference>
<comment type="similarity">
    <text evidence="2">Belongs to the nucleotide-sugar transporter family. UDP-galactose:UMP antiporter (TC 2.A.7.11) subfamily.</text>
</comment>
<dbReference type="GO" id="GO:0030026">
    <property type="term" value="P:intracellular manganese ion homeostasis"/>
    <property type="evidence" value="ECO:0007669"/>
    <property type="project" value="InterPro"/>
</dbReference>
<feature type="transmembrane region" description="Helical" evidence="8">
    <location>
        <begin position="143"/>
        <end position="161"/>
    </location>
</feature>
<dbReference type="GO" id="GO:0005789">
    <property type="term" value="C:endoplasmic reticulum membrane"/>
    <property type="evidence" value="ECO:0007669"/>
    <property type="project" value="TreeGrafter"/>
</dbReference>
<dbReference type="AlphaFoldDB" id="A0A9Q1N5Z2"/>
<keyword evidence="10" id="KW-1185">Reference proteome</keyword>
<dbReference type="GO" id="GO:0005774">
    <property type="term" value="C:vacuolar membrane"/>
    <property type="evidence" value="ECO:0007669"/>
    <property type="project" value="UniProtKB-SubCell"/>
</dbReference>
<keyword evidence="3" id="KW-0813">Transport</keyword>
<gene>
    <name evidence="9" type="ORF">K7X08_009775</name>
</gene>
<sequence>MKNEEQALFLFGISLSTRSRWQQFLLCSSGFFFGYLVNGVCEEYVYNRLQFSYGWYFTFVQGLVYVALIHFLNGFTPKQMVNPWKDYVKLSTVLMGSHGLTKGSLAFLNYPAQIMFKSAKVLPVMVMGAFVPGLRRKYPPHEYVSAVLLVAGLILFTLADAQTSPNFSVIGVLMISGALIMDSFVGNYQEAIFKSNPNTTQMEMLYCSTIVGFPILFVAMIVTGELRIAWPACAQHPYVYGVLVFEACATFVGQVSVLSLVAIFGAATTTMITTARKAVTLLLSYMIFTKPLTEQHVDVLVLGFANLVADGISMGFGDYVSSSTEKDVVSKERTVTEWDVANQHMPQKQQLLRHYQELGINNTDANTVCFHPILNAPLLF</sequence>
<evidence type="ECO:0000256" key="2">
    <source>
        <dbReference type="ARBA" id="ARBA00008349"/>
    </source>
</evidence>
<evidence type="ECO:0000256" key="4">
    <source>
        <dbReference type="ARBA" id="ARBA00022449"/>
    </source>
</evidence>
<organism evidence="9 10">
    <name type="scientific">Anisodus acutangulus</name>
    <dbReference type="NCBI Taxonomy" id="402998"/>
    <lineage>
        <taxon>Eukaryota</taxon>
        <taxon>Viridiplantae</taxon>
        <taxon>Streptophyta</taxon>
        <taxon>Embryophyta</taxon>
        <taxon>Tracheophyta</taxon>
        <taxon>Spermatophyta</taxon>
        <taxon>Magnoliopsida</taxon>
        <taxon>eudicotyledons</taxon>
        <taxon>Gunneridae</taxon>
        <taxon>Pentapetalae</taxon>
        <taxon>asterids</taxon>
        <taxon>lamiids</taxon>
        <taxon>Solanales</taxon>
        <taxon>Solanaceae</taxon>
        <taxon>Solanoideae</taxon>
        <taxon>Hyoscyameae</taxon>
        <taxon>Anisodus</taxon>
    </lineage>
</organism>
<evidence type="ECO:0000313" key="9">
    <source>
        <dbReference type="EMBL" id="KAJ8573264.1"/>
    </source>
</evidence>
<evidence type="ECO:0000256" key="8">
    <source>
        <dbReference type="SAM" id="Phobius"/>
    </source>
</evidence>
<dbReference type="GO" id="GO:0015297">
    <property type="term" value="F:antiporter activity"/>
    <property type="evidence" value="ECO:0007669"/>
    <property type="project" value="UniProtKB-KW"/>
</dbReference>
<feature type="transmembrane region" description="Helical" evidence="8">
    <location>
        <begin position="114"/>
        <end position="131"/>
    </location>
</feature>
<evidence type="ECO:0000256" key="1">
    <source>
        <dbReference type="ARBA" id="ARBA00004141"/>
    </source>
</evidence>
<dbReference type="OrthoDB" id="1601at2759"/>
<dbReference type="GO" id="GO:0005384">
    <property type="term" value="F:manganese ion transmembrane transporter activity"/>
    <property type="evidence" value="ECO:0007669"/>
    <property type="project" value="InterPro"/>
</dbReference>